<feature type="region of interest" description="Disordered" evidence="1">
    <location>
        <begin position="575"/>
        <end position="626"/>
    </location>
</feature>
<protein>
    <submittedName>
        <fullName evidence="2">Uncharacterized protein</fullName>
    </submittedName>
</protein>
<feature type="compositionally biased region" description="Low complexity" evidence="1">
    <location>
        <begin position="581"/>
        <end position="616"/>
    </location>
</feature>
<keyword evidence="3" id="KW-1185">Reference proteome</keyword>
<feature type="region of interest" description="Disordered" evidence="1">
    <location>
        <begin position="288"/>
        <end position="307"/>
    </location>
</feature>
<feature type="compositionally biased region" description="Pro residues" evidence="1">
    <location>
        <begin position="19"/>
        <end position="31"/>
    </location>
</feature>
<sequence>MGLRGRRDLDDDDATAKKPTPPATAVPTPPPAVAAVPPLVPVVPSVTSMPALVPELPSTENATLETVATWVHELPVASLDQSQYLSYASACYLATLHQCRLRNPLAGIDNLHAALRRIDTGLGLSDWFVRLPANATPGDDDQDILHAVLPTGVTTDDPARLDRIAAVAWIALAIGRALSADGEGRGGDKRHGLHYHVAATYVFTALRRRRSRSSTISSSSNRRDSGASVALRRQYIAESQFRELYMYSTRLALALMPDTGDLAVELATKLVSIHDVAIAEAVGAAAATPPAAGDSREDRLRSSGSEVFSSPSTLVDPDAHFAAQVALGGALLATNALKPAYRAYSRALELLHVEWPFRESGKKIQPASSLLVKLLVNLTTCGMAIQRPPDESLIHARAAMQAARQMDAAGGTTATAAAGGEINTLLRAIGTLAYRYALDLAGGPDTASSPPVAIVHPGVETKLPAARDLVCEASVAMQEALNGQKGKRGARALALQLAILKIELREETLAHDLLSENDLDRGLITELDAYRRTRSASAGSSDSSSPPSARLVPFIDTIYSQSVLKSLLAIAPNPPPPEHCTTSATHSSSASIHTSTPSSPSSSSSGSPAPSSSSSPRPRPRMVLSRKSRANLRTECTYCCMTSVSEPTRCEVCAASNIFVWYCGEECFYAHAIAHARVCVAAGKSSWSDSPFFGARF</sequence>
<organism evidence="2 3">
    <name type="scientific">Geranomyces variabilis</name>
    <dbReference type="NCBI Taxonomy" id="109894"/>
    <lineage>
        <taxon>Eukaryota</taxon>
        <taxon>Fungi</taxon>
        <taxon>Fungi incertae sedis</taxon>
        <taxon>Chytridiomycota</taxon>
        <taxon>Chytridiomycota incertae sedis</taxon>
        <taxon>Chytridiomycetes</taxon>
        <taxon>Spizellomycetales</taxon>
        <taxon>Powellomycetaceae</taxon>
        <taxon>Geranomyces</taxon>
    </lineage>
</organism>
<gene>
    <name evidence="2" type="ORF">HDU87_002018</name>
</gene>
<feature type="region of interest" description="Disordered" evidence="1">
    <location>
        <begin position="1"/>
        <end position="31"/>
    </location>
</feature>
<comment type="caution">
    <text evidence="2">The sequence shown here is derived from an EMBL/GenBank/DDBJ whole genome shotgun (WGS) entry which is preliminary data.</text>
</comment>
<reference evidence="2" key="1">
    <citation type="submission" date="2020-05" db="EMBL/GenBank/DDBJ databases">
        <title>Phylogenomic resolution of chytrid fungi.</title>
        <authorList>
            <person name="Stajich J.E."/>
            <person name="Amses K."/>
            <person name="Simmons R."/>
            <person name="Seto K."/>
            <person name="Myers J."/>
            <person name="Bonds A."/>
            <person name="Quandt C.A."/>
            <person name="Barry K."/>
            <person name="Liu P."/>
            <person name="Grigoriev I."/>
            <person name="Longcore J.E."/>
            <person name="James T.Y."/>
        </authorList>
    </citation>
    <scope>NUCLEOTIDE SEQUENCE</scope>
    <source>
        <strain evidence="2">JEL0379</strain>
    </source>
</reference>
<evidence type="ECO:0000313" key="2">
    <source>
        <dbReference type="EMBL" id="KAJ3180509.1"/>
    </source>
</evidence>
<dbReference type="EMBL" id="JADGJQ010000016">
    <property type="protein sequence ID" value="KAJ3180509.1"/>
    <property type="molecule type" value="Genomic_DNA"/>
</dbReference>
<dbReference type="Proteomes" id="UP001212152">
    <property type="component" value="Unassembled WGS sequence"/>
</dbReference>
<evidence type="ECO:0000256" key="1">
    <source>
        <dbReference type="SAM" id="MobiDB-lite"/>
    </source>
</evidence>
<accession>A0AAD5TLX8</accession>
<dbReference type="AlphaFoldDB" id="A0AAD5TLX8"/>
<evidence type="ECO:0000313" key="3">
    <source>
        <dbReference type="Proteomes" id="UP001212152"/>
    </source>
</evidence>
<proteinExistence type="predicted"/>
<name>A0AAD5TLX8_9FUNG</name>